<organism evidence="3 4">
    <name type="scientific">Sporisorium scitamineum</name>
    <dbReference type="NCBI Taxonomy" id="49012"/>
    <lineage>
        <taxon>Eukaryota</taxon>
        <taxon>Fungi</taxon>
        <taxon>Dikarya</taxon>
        <taxon>Basidiomycota</taxon>
        <taxon>Ustilaginomycotina</taxon>
        <taxon>Ustilaginomycetes</taxon>
        <taxon>Ustilaginales</taxon>
        <taxon>Ustilaginaceae</taxon>
        <taxon>Sporisorium</taxon>
    </lineage>
</organism>
<keyword evidence="4" id="KW-1185">Reference proteome</keyword>
<sequence length="179" mass="19456">MRSTTILVSTVALVVAMCGSAVAGVIKDGEPRAAVADVTDDANLWASYCGKDAEVPEGARFLCFKSCDGPASYEANDLNRAVVYNNPTNNKEFVVVFNTDSSWARLYTDNYRVASSASRKFVTEVLNYDKKAAELLGSNKTGEGCIMVNIRPQGQEFDGLIKAYCPPYEVIEIGKEESQ</sequence>
<dbReference type="AlphaFoldDB" id="A0A0F7SCN1"/>
<feature type="chain" id="PRO_5015039100" description="Mig1 protein" evidence="1">
    <location>
        <begin position="24"/>
        <end position="179"/>
    </location>
</feature>
<reference evidence="2" key="2">
    <citation type="submission" date="2014-06" db="EMBL/GenBank/DDBJ databases">
        <authorList>
            <person name="Ju J."/>
            <person name="Zhang J."/>
        </authorList>
    </citation>
    <scope>NUCLEOTIDE SEQUENCE</scope>
    <source>
        <strain evidence="2">SscI8</strain>
    </source>
</reference>
<evidence type="ECO:0008006" key="5">
    <source>
        <dbReference type="Google" id="ProtNLM"/>
    </source>
</evidence>
<evidence type="ECO:0000313" key="3">
    <source>
        <dbReference type="EMBL" id="CDW99145.1"/>
    </source>
</evidence>
<dbReference type="EMBL" id="CCFA01004206">
    <property type="protein sequence ID" value="CDW99145.1"/>
    <property type="molecule type" value="Genomic_DNA"/>
</dbReference>
<dbReference type="EMBL" id="LK056681">
    <property type="protein sequence ID" value="CDU24843.1"/>
    <property type="molecule type" value="Genomic_DNA"/>
</dbReference>
<accession>A0A0F7SCN1</accession>
<reference evidence="4" key="3">
    <citation type="submission" date="2014-06" db="EMBL/GenBank/DDBJ databases">
        <authorList>
            <person name="Berkman P.J."/>
        </authorList>
    </citation>
    <scope>NUCLEOTIDE SEQUENCE [LARGE SCALE GENOMIC DNA]</scope>
</reference>
<evidence type="ECO:0000313" key="2">
    <source>
        <dbReference type="EMBL" id="CDU24843.1"/>
    </source>
</evidence>
<name>A0A0F7SCN1_9BASI</name>
<evidence type="ECO:0000256" key="1">
    <source>
        <dbReference type="SAM" id="SignalP"/>
    </source>
</evidence>
<proteinExistence type="predicted"/>
<feature type="signal peptide" evidence="1">
    <location>
        <begin position="1"/>
        <end position="23"/>
    </location>
</feature>
<dbReference type="Proteomes" id="UP000242770">
    <property type="component" value="Unassembled WGS sequence"/>
</dbReference>
<gene>
    <name evidence="3" type="primary">SSCI70410.1</name>
    <name evidence="2" type="ORF">SPSC_04676</name>
</gene>
<keyword evidence="1" id="KW-0732">Signal</keyword>
<reference evidence="3" key="1">
    <citation type="submission" date="2014-06" db="EMBL/GenBank/DDBJ databases">
        <authorList>
            <person name="Berkman J.Paul."/>
        </authorList>
    </citation>
    <scope>NUCLEOTIDE SEQUENCE [LARGE SCALE GENOMIC DNA]</scope>
</reference>
<evidence type="ECO:0000313" key="4">
    <source>
        <dbReference type="Proteomes" id="UP000242770"/>
    </source>
</evidence>
<protein>
    <recommendedName>
        <fullName evidence="5">Mig1 protein</fullName>
    </recommendedName>
</protein>